<sequence>MLRPPVRLYRKIALISLLTCSLLRPFVKSYCKTFIVPFVHFSNQN</sequence>
<proteinExistence type="predicted"/>
<accession>A0A9P0M9D2</accession>
<evidence type="ECO:0000313" key="2">
    <source>
        <dbReference type="Proteomes" id="UP001152888"/>
    </source>
</evidence>
<gene>
    <name evidence="1" type="ORF">ACAOBT_LOCUS30498</name>
</gene>
<evidence type="ECO:0000313" key="1">
    <source>
        <dbReference type="EMBL" id="CAH2008907.1"/>
    </source>
</evidence>
<organism evidence="1 2">
    <name type="scientific">Acanthoscelides obtectus</name>
    <name type="common">Bean weevil</name>
    <name type="synonym">Bruchus obtectus</name>
    <dbReference type="NCBI Taxonomy" id="200917"/>
    <lineage>
        <taxon>Eukaryota</taxon>
        <taxon>Metazoa</taxon>
        <taxon>Ecdysozoa</taxon>
        <taxon>Arthropoda</taxon>
        <taxon>Hexapoda</taxon>
        <taxon>Insecta</taxon>
        <taxon>Pterygota</taxon>
        <taxon>Neoptera</taxon>
        <taxon>Endopterygota</taxon>
        <taxon>Coleoptera</taxon>
        <taxon>Polyphaga</taxon>
        <taxon>Cucujiformia</taxon>
        <taxon>Chrysomeloidea</taxon>
        <taxon>Chrysomelidae</taxon>
        <taxon>Bruchinae</taxon>
        <taxon>Bruchini</taxon>
        <taxon>Acanthoscelides</taxon>
    </lineage>
</organism>
<dbReference type="EMBL" id="CAKOFQ010007838">
    <property type="protein sequence ID" value="CAH2008907.1"/>
    <property type="molecule type" value="Genomic_DNA"/>
</dbReference>
<keyword evidence="2" id="KW-1185">Reference proteome</keyword>
<comment type="caution">
    <text evidence="1">The sequence shown here is derived from an EMBL/GenBank/DDBJ whole genome shotgun (WGS) entry which is preliminary data.</text>
</comment>
<dbReference type="Proteomes" id="UP001152888">
    <property type="component" value="Unassembled WGS sequence"/>
</dbReference>
<dbReference type="AlphaFoldDB" id="A0A9P0M9D2"/>
<protein>
    <submittedName>
        <fullName evidence="1">Uncharacterized protein</fullName>
    </submittedName>
</protein>
<reference evidence="1" key="1">
    <citation type="submission" date="2022-03" db="EMBL/GenBank/DDBJ databases">
        <authorList>
            <person name="Sayadi A."/>
        </authorList>
    </citation>
    <scope>NUCLEOTIDE SEQUENCE</scope>
</reference>
<name>A0A9P0M9D2_ACAOB</name>